<reference evidence="3 4" key="1">
    <citation type="journal article" date="2011" name="Stand. Genomic Sci.">
        <title>Non-contiguous finished genome sequence and contextual data of the filamentous soil bacterium Ktedonobacter racemifer type strain (SOSP1-21).</title>
        <authorList>
            <person name="Chang Y.J."/>
            <person name="Land M."/>
            <person name="Hauser L."/>
            <person name="Chertkov O."/>
            <person name="Del Rio T.G."/>
            <person name="Nolan M."/>
            <person name="Copeland A."/>
            <person name="Tice H."/>
            <person name="Cheng J.F."/>
            <person name="Lucas S."/>
            <person name="Han C."/>
            <person name="Goodwin L."/>
            <person name="Pitluck S."/>
            <person name="Ivanova N."/>
            <person name="Ovchinikova G."/>
            <person name="Pati A."/>
            <person name="Chen A."/>
            <person name="Palaniappan K."/>
            <person name="Mavromatis K."/>
            <person name="Liolios K."/>
            <person name="Brettin T."/>
            <person name="Fiebig A."/>
            <person name="Rohde M."/>
            <person name="Abt B."/>
            <person name="Goker M."/>
            <person name="Detter J.C."/>
            <person name="Woyke T."/>
            <person name="Bristow J."/>
            <person name="Eisen J.A."/>
            <person name="Markowitz V."/>
            <person name="Hugenholtz P."/>
            <person name="Kyrpides N.C."/>
            <person name="Klenk H.P."/>
            <person name="Lapidus A."/>
        </authorList>
    </citation>
    <scope>NUCLEOTIDE SEQUENCE [LARGE SCALE GENOMIC DNA]</scope>
    <source>
        <strain evidence="4">DSM 44963</strain>
    </source>
</reference>
<keyword evidence="1" id="KW-0732">Signal</keyword>
<evidence type="ECO:0000313" key="3">
    <source>
        <dbReference type="EMBL" id="EFH83348.1"/>
    </source>
</evidence>
<feature type="signal peptide" evidence="1">
    <location>
        <begin position="1"/>
        <end position="24"/>
    </location>
</feature>
<accession>D6TSE7</accession>
<dbReference type="OrthoDB" id="9815602at2"/>
<dbReference type="PROSITE" id="PS51257">
    <property type="entry name" value="PROKAR_LIPOPROTEIN"/>
    <property type="match status" value="1"/>
</dbReference>
<dbReference type="Gene3D" id="3.40.190.10">
    <property type="entry name" value="Periplasmic binding protein-like II"/>
    <property type="match status" value="2"/>
</dbReference>
<evidence type="ECO:0000259" key="2">
    <source>
        <dbReference type="Pfam" id="PF09084"/>
    </source>
</evidence>
<keyword evidence="4" id="KW-1185">Reference proteome</keyword>
<dbReference type="Pfam" id="PF09084">
    <property type="entry name" value="NMT1"/>
    <property type="match status" value="1"/>
</dbReference>
<protein>
    <submittedName>
        <fullName evidence="3">NMT1/THI5 like domain protein</fullName>
    </submittedName>
</protein>
<dbReference type="AlphaFoldDB" id="D6TSE7"/>
<dbReference type="STRING" id="485913.Krac_4302"/>
<dbReference type="GO" id="GO:0009228">
    <property type="term" value="P:thiamine biosynthetic process"/>
    <property type="evidence" value="ECO:0007669"/>
    <property type="project" value="InterPro"/>
</dbReference>
<dbReference type="PANTHER" id="PTHR31528:SF15">
    <property type="entry name" value="RIBOFLAVIN-BINDING PROTEIN RIBY"/>
    <property type="match status" value="1"/>
</dbReference>
<dbReference type="Proteomes" id="UP000004508">
    <property type="component" value="Unassembled WGS sequence"/>
</dbReference>
<dbReference type="SUPFAM" id="SSF53850">
    <property type="entry name" value="Periplasmic binding protein-like II"/>
    <property type="match status" value="1"/>
</dbReference>
<evidence type="ECO:0000313" key="4">
    <source>
        <dbReference type="Proteomes" id="UP000004508"/>
    </source>
</evidence>
<dbReference type="RefSeq" id="WP_007913999.1">
    <property type="nucleotide sequence ID" value="NZ_ADVG01000003.1"/>
</dbReference>
<feature type="chain" id="PRO_5003088476" evidence="1">
    <location>
        <begin position="25"/>
        <end position="335"/>
    </location>
</feature>
<dbReference type="PANTHER" id="PTHR31528">
    <property type="entry name" value="4-AMINO-5-HYDROXYMETHYL-2-METHYLPYRIMIDINE PHOSPHATE SYNTHASE THI11-RELATED"/>
    <property type="match status" value="1"/>
</dbReference>
<proteinExistence type="predicted"/>
<feature type="domain" description="SsuA/THI5-like" evidence="2">
    <location>
        <begin position="55"/>
        <end position="264"/>
    </location>
</feature>
<organism evidence="3 4">
    <name type="scientific">Ktedonobacter racemifer DSM 44963</name>
    <dbReference type="NCBI Taxonomy" id="485913"/>
    <lineage>
        <taxon>Bacteria</taxon>
        <taxon>Bacillati</taxon>
        <taxon>Chloroflexota</taxon>
        <taxon>Ktedonobacteria</taxon>
        <taxon>Ktedonobacterales</taxon>
        <taxon>Ktedonobacteraceae</taxon>
        <taxon>Ktedonobacter</taxon>
    </lineage>
</organism>
<comment type="caution">
    <text evidence="3">The sequence shown here is derived from an EMBL/GenBank/DDBJ whole genome shotgun (WGS) entry which is preliminary data.</text>
</comment>
<name>D6TSE7_KTERA</name>
<dbReference type="InParanoid" id="D6TSE7"/>
<sequence length="335" mass="36724">MFRRPSSFSLLVFGLWLLSISLLASGCGGSTTTTTTSSNRVQQVSIGLGYIPDIQFAPFYVAQSKGYYSESGLNVTFHHGIVPDLIGSMVAGKNTFVMAGGDELLTARNEHIQAKNVATIFQKYPISLIVPADSPIKSPADLKGHTVGIPGPYGSSYTALQAFLYKEHLSLSDIKLQSIGFTQVAALLTHRVDAIIGYSNNEPLQLARRNVQVRTFAVSDYQPLISEGIIVPETTLQEQPQVVHEFVQATLKGLQYVIDHPEDAITLSKPYVPGMTNTQQTLEILKATIPIWQGNGTLGTNDEVAWQAMEQFMVAQKMIRPIQKVSDAYTNQYIK</sequence>
<dbReference type="InterPro" id="IPR015168">
    <property type="entry name" value="SsuA/THI5"/>
</dbReference>
<dbReference type="eggNOG" id="COG0715">
    <property type="taxonomic scope" value="Bacteria"/>
</dbReference>
<evidence type="ECO:0000256" key="1">
    <source>
        <dbReference type="SAM" id="SignalP"/>
    </source>
</evidence>
<dbReference type="InterPro" id="IPR027939">
    <property type="entry name" value="NMT1/THI5"/>
</dbReference>
<gene>
    <name evidence="3" type="ORF">Krac_4302</name>
</gene>
<dbReference type="EMBL" id="ADVG01000003">
    <property type="protein sequence ID" value="EFH83348.1"/>
    <property type="molecule type" value="Genomic_DNA"/>
</dbReference>